<reference evidence="1 2" key="1">
    <citation type="journal article" date="2022" name="Genome Biol. Evol.">
        <title>The Spruce Budworm Genome: Reconstructing the Evolutionary History of Antifreeze Proteins.</title>
        <authorList>
            <person name="Beliveau C."/>
            <person name="Gagne P."/>
            <person name="Picq S."/>
            <person name="Vernygora O."/>
            <person name="Keeling C.I."/>
            <person name="Pinkney K."/>
            <person name="Doucet D."/>
            <person name="Wen F."/>
            <person name="Johnston J.S."/>
            <person name="Maaroufi H."/>
            <person name="Boyle B."/>
            <person name="Laroche J."/>
            <person name="Dewar K."/>
            <person name="Juretic N."/>
            <person name="Blackburn G."/>
            <person name="Nisole A."/>
            <person name="Brunet B."/>
            <person name="Brandao M."/>
            <person name="Lumley L."/>
            <person name="Duan J."/>
            <person name="Quan G."/>
            <person name="Lucarotti C.J."/>
            <person name="Roe A.D."/>
            <person name="Sperling F.A.H."/>
            <person name="Levesque R.C."/>
            <person name="Cusson M."/>
        </authorList>
    </citation>
    <scope>NUCLEOTIDE SEQUENCE [LARGE SCALE GENOMIC DNA]</scope>
    <source>
        <strain evidence="1">Glfc:IPQL:Cfum</strain>
    </source>
</reference>
<dbReference type="EMBL" id="CM046107">
    <property type="protein sequence ID" value="KAI8432450.1"/>
    <property type="molecule type" value="Genomic_DNA"/>
</dbReference>
<comment type="caution">
    <text evidence="1">The sequence shown here is derived from an EMBL/GenBank/DDBJ whole genome shotgun (WGS) entry which is preliminary data.</text>
</comment>
<evidence type="ECO:0000313" key="2">
    <source>
        <dbReference type="Proteomes" id="UP001064048"/>
    </source>
</evidence>
<organism evidence="1 2">
    <name type="scientific">Choristoneura fumiferana</name>
    <name type="common">Spruce budworm moth</name>
    <name type="synonym">Archips fumiferana</name>
    <dbReference type="NCBI Taxonomy" id="7141"/>
    <lineage>
        <taxon>Eukaryota</taxon>
        <taxon>Metazoa</taxon>
        <taxon>Ecdysozoa</taxon>
        <taxon>Arthropoda</taxon>
        <taxon>Hexapoda</taxon>
        <taxon>Insecta</taxon>
        <taxon>Pterygota</taxon>
        <taxon>Neoptera</taxon>
        <taxon>Endopterygota</taxon>
        <taxon>Lepidoptera</taxon>
        <taxon>Glossata</taxon>
        <taxon>Ditrysia</taxon>
        <taxon>Tortricoidea</taxon>
        <taxon>Tortricidae</taxon>
        <taxon>Tortricinae</taxon>
        <taxon>Choristoneura</taxon>
    </lineage>
</organism>
<protein>
    <submittedName>
        <fullName evidence="1">Uncharacterized protein</fullName>
    </submittedName>
</protein>
<name>A0ACC0K7S7_CHOFU</name>
<gene>
    <name evidence="1" type="ORF">MSG28_004842</name>
</gene>
<evidence type="ECO:0000313" key="1">
    <source>
        <dbReference type="EMBL" id="KAI8432450.1"/>
    </source>
</evidence>
<accession>A0ACC0K7S7</accession>
<sequence>MDTWGPRCPGKRGPRCPGGRGGRAAQGDAGAALPRDTLWKCSSPRLYQLPLQWFADIERDFLLPTPPEGAAEYCATRRGAGLPFMIQALVTTELATESTVPRGRLLARCVELCLAGGAPPSPVAGGAPPSPVAAARAQLVLRALFRHAEPGAGATARAVMLAVRGFDADTWMVRNSSTLLFAALTVRMFGVQRGRDARRLCARNRMTGRIFFLRYPELYDFLLEQLQTASAEQLRPSLFPTLLLLARLYPSALEGTVSNLKLERFLPLVAPLAGSRDAATRRLAARALQPLVAPHRYNTGISTSTPFLLRSSLLRTRFWLNHQDVTTRLLCCH</sequence>
<dbReference type="Proteomes" id="UP001064048">
    <property type="component" value="Chromosome 7"/>
</dbReference>
<proteinExistence type="predicted"/>
<keyword evidence="2" id="KW-1185">Reference proteome</keyword>